<dbReference type="PATRIC" id="fig|66430.4.peg.1466"/>
<evidence type="ECO:0000313" key="3">
    <source>
        <dbReference type="Proteomes" id="UP000035932"/>
    </source>
</evidence>
<organism evidence="2 3">
    <name type="scientific">Streptomyces roseus</name>
    <dbReference type="NCBI Taxonomy" id="66430"/>
    <lineage>
        <taxon>Bacteria</taxon>
        <taxon>Bacillati</taxon>
        <taxon>Actinomycetota</taxon>
        <taxon>Actinomycetes</taxon>
        <taxon>Kitasatosporales</taxon>
        <taxon>Streptomycetaceae</taxon>
        <taxon>Streptomyces</taxon>
    </lineage>
</organism>
<keyword evidence="3" id="KW-1185">Reference proteome</keyword>
<name>A0A0J6XK48_9ACTN</name>
<dbReference type="STRING" id="66430.ACS04_28950"/>
<comment type="caution">
    <text evidence="2">The sequence shown here is derived from an EMBL/GenBank/DDBJ whole genome shotgun (WGS) entry which is preliminary data.</text>
</comment>
<dbReference type="RefSeq" id="WP_048479724.1">
    <property type="nucleotide sequence ID" value="NZ_JBIRUD010000001.1"/>
</dbReference>
<protein>
    <recommendedName>
        <fullName evidence="1">Metallo-beta-lactamase domain-containing protein</fullName>
    </recommendedName>
</protein>
<dbReference type="OrthoDB" id="3190691at2"/>
<dbReference type="Proteomes" id="UP000035932">
    <property type="component" value="Unassembled WGS sequence"/>
</dbReference>
<dbReference type="PANTHER" id="PTHR43546">
    <property type="entry name" value="UPF0173 METAL-DEPENDENT HYDROLASE MJ1163-RELATED"/>
    <property type="match status" value="1"/>
</dbReference>
<dbReference type="AlphaFoldDB" id="A0A0J6XK48"/>
<dbReference type="InterPro" id="IPR001279">
    <property type="entry name" value="Metallo-B-lactamas"/>
</dbReference>
<dbReference type="PANTHER" id="PTHR43546:SF3">
    <property type="entry name" value="UPF0173 METAL-DEPENDENT HYDROLASE MJ1163"/>
    <property type="match status" value="1"/>
</dbReference>
<feature type="domain" description="Metallo-beta-lactamase" evidence="1">
    <location>
        <begin position="22"/>
        <end position="210"/>
    </location>
</feature>
<evidence type="ECO:0000259" key="1">
    <source>
        <dbReference type="Pfam" id="PF12706"/>
    </source>
</evidence>
<dbReference type="Gene3D" id="3.60.15.10">
    <property type="entry name" value="Ribonuclease Z/Hydroxyacylglutathione hydrolase-like"/>
    <property type="match status" value="1"/>
</dbReference>
<reference evidence="2 3" key="1">
    <citation type="submission" date="2015-06" db="EMBL/GenBank/DDBJ databases">
        <title>Recapitulation of the evolution of biosynthetic gene clusters reveals hidden chemical diversity on bacterial genomes.</title>
        <authorList>
            <person name="Cruz-Morales P."/>
            <person name="Martinez-Guerrero C."/>
            <person name="Morales-Escalante M.A."/>
            <person name="Yanez-Guerra L.A."/>
            <person name="Kopp J.F."/>
            <person name="Feldmann J."/>
            <person name="Ramos-Aboites H.E."/>
            <person name="Barona-Gomez F."/>
        </authorList>
    </citation>
    <scope>NUCLEOTIDE SEQUENCE [LARGE SCALE GENOMIC DNA]</scope>
    <source>
        <strain evidence="2 3">ATCC 31245</strain>
    </source>
</reference>
<sequence length="250" mass="26911">MTSTLSVRRLAWAGVEIRLGDTRLLIDPLENVAALAPVMGPPRRPVDPVDAPPGTHALITHLHPDHYDHDLIARIAATGTIGCHTPSAVALHEAGIAPVAQNLGRSRRIGELTVTPVTSLDWRGNDCDQVAWVVEGAGRRIIHCGDTQWHGSWWQIARDHGPFDVAFVPVNGVIAHFEGYAANVPATMTPEQGVEAAVALGAGTVCAMHYGLFHNPPFYTEQPDIEQRFRHAAAERDITAAIVADGQPVL</sequence>
<evidence type="ECO:0000313" key="2">
    <source>
        <dbReference type="EMBL" id="KMO94617.1"/>
    </source>
</evidence>
<dbReference type="InterPro" id="IPR036866">
    <property type="entry name" value="RibonucZ/Hydroxyglut_hydro"/>
</dbReference>
<gene>
    <name evidence="2" type="ORF">ACS04_28950</name>
</gene>
<proteinExistence type="predicted"/>
<dbReference type="EMBL" id="LFML01000126">
    <property type="protein sequence ID" value="KMO94617.1"/>
    <property type="molecule type" value="Genomic_DNA"/>
</dbReference>
<dbReference type="Pfam" id="PF12706">
    <property type="entry name" value="Lactamase_B_2"/>
    <property type="match status" value="1"/>
</dbReference>
<accession>A0A0J6XK48</accession>
<dbReference type="SUPFAM" id="SSF56281">
    <property type="entry name" value="Metallo-hydrolase/oxidoreductase"/>
    <property type="match status" value="1"/>
</dbReference>
<dbReference type="InterPro" id="IPR050114">
    <property type="entry name" value="UPF0173_UPF0282_UlaG_hydrolase"/>
</dbReference>